<evidence type="ECO:0000313" key="2">
    <source>
        <dbReference type="EMBL" id="MCA2015279.1"/>
    </source>
</evidence>
<dbReference type="InterPro" id="IPR016040">
    <property type="entry name" value="NAD(P)-bd_dom"/>
</dbReference>
<comment type="caution">
    <text evidence="2">The sequence shown here is derived from an EMBL/GenBank/DDBJ whole genome shotgun (WGS) entry which is preliminary data.</text>
</comment>
<dbReference type="SUPFAM" id="SSF51735">
    <property type="entry name" value="NAD(P)-binding Rossmann-fold domains"/>
    <property type="match status" value="1"/>
</dbReference>
<dbReference type="RefSeq" id="WP_225249684.1">
    <property type="nucleotide sequence ID" value="NZ_JAIWIU010000024.1"/>
</dbReference>
<dbReference type="PANTHER" id="PTHR43355">
    <property type="entry name" value="FLAVIN REDUCTASE (NADPH)"/>
    <property type="match status" value="1"/>
</dbReference>
<dbReference type="InterPro" id="IPR051606">
    <property type="entry name" value="Polyketide_Oxido-like"/>
</dbReference>
<dbReference type="EMBL" id="JAIWIU010000024">
    <property type="protein sequence ID" value="MCA2015279.1"/>
    <property type="molecule type" value="Genomic_DNA"/>
</dbReference>
<name>A0ABS7YM25_9VIBR</name>
<dbReference type="Pfam" id="PF13460">
    <property type="entry name" value="NAD_binding_10"/>
    <property type="match status" value="1"/>
</dbReference>
<feature type="domain" description="NAD(P)-binding" evidence="1">
    <location>
        <begin position="8"/>
        <end position="177"/>
    </location>
</feature>
<dbReference type="Proteomes" id="UP001199044">
    <property type="component" value="Unassembled WGS sequence"/>
</dbReference>
<keyword evidence="3" id="KW-1185">Reference proteome</keyword>
<proteinExistence type="predicted"/>
<reference evidence="3" key="1">
    <citation type="submission" date="2023-07" db="EMBL/GenBank/DDBJ databases">
        <title>Molecular identification of indigenous halophilic bacteria isolated from red sea cost, biodegradation of synthetic dyes and assessment of degraded metabolite toxicity.</title>
        <authorList>
            <person name="Chaieb K."/>
            <person name="Altayb H.N."/>
        </authorList>
    </citation>
    <scope>NUCLEOTIDE SEQUENCE [LARGE SCALE GENOMIC DNA]</scope>
    <source>
        <strain evidence="3">K20</strain>
    </source>
</reference>
<dbReference type="Gene3D" id="3.40.50.720">
    <property type="entry name" value="NAD(P)-binding Rossmann-like Domain"/>
    <property type="match status" value="1"/>
</dbReference>
<protein>
    <submittedName>
        <fullName evidence="2">NAD(P)H-binding protein</fullName>
    </submittedName>
</protein>
<dbReference type="InterPro" id="IPR036291">
    <property type="entry name" value="NAD(P)-bd_dom_sf"/>
</dbReference>
<accession>A0ABS7YM25</accession>
<dbReference type="PANTHER" id="PTHR43355:SF2">
    <property type="entry name" value="FLAVIN REDUCTASE (NADPH)"/>
    <property type="match status" value="1"/>
</dbReference>
<sequence>MKKILIIGATGSLAEYVIQQAEKKEELELTLFARDTGRLPVDNLDEFTIIEGDALNYDQVKQAVHGQDIVYVNLAGDLATMGENIVQAMHEMGVKRIIAICSIGIYDKPLKAVLTPYRALADIVETSGLDYTILRPDWFTYGNEVDYALTVKGEPETGGSLSRKSIASFIVSVFNKPETYVNENLGISKQ</sequence>
<gene>
    <name evidence="2" type="ORF">LDJ79_04095</name>
</gene>
<organism evidence="2 3">
    <name type="scientific">Vibrio tritonius</name>
    <dbReference type="NCBI Taxonomy" id="1435069"/>
    <lineage>
        <taxon>Bacteria</taxon>
        <taxon>Pseudomonadati</taxon>
        <taxon>Pseudomonadota</taxon>
        <taxon>Gammaproteobacteria</taxon>
        <taxon>Vibrionales</taxon>
        <taxon>Vibrionaceae</taxon>
        <taxon>Vibrio</taxon>
    </lineage>
</organism>
<evidence type="ECO:0000313" key="3">
    <source>
        <dbReference type="Proteomes" id="UP001199044"/>
    </source>
</evidence>
<evidence type="ECO:0000259" key="1">
    <source>
        <dbReference type="Pfam" id="PF13460"/>
    </source>
</evidence>